<keyword evidence="3" id="KW-1185">Reference proteome</keyword>
<evidence type="ECO:0000313" key="2">
    <source>
        <dbReference type="EMBL" id="SMD34117.1"/>
    </source>
</evidence>
<dbReference type="InterPro" id="IPR018530">
    <property type="entry name" value="SiaC"/>
</dbReference>
<dbReference type="RefSeq" id="WP_084372515.1">
    <property type="nucleotide sequence ID" value="NZ_FWYF01000002.1"/>
</dbReference>
<name>A0A1W2GBS6_REIFA</name>
<dbReference type="Pfam" id="PF09345">
    <property type="entry name" value="SiaC"/>
    <property type="match status" value="1"/>
</dbReference>
<dbReference type="OrthoDB" id="5297629at2"/>
<dbReference type="AlphaFoldDB" id="A0A1W2GBS6"/>
<protein>
    <recommendedName>
        <fullName evidence="1">SiaC family regulatory phosphoprotein domain-containing protein</fullName>
    </recommendedName>
</protein>
<gene>
    <name evidence="2" type="ORF">SAMN04488029_1843</name>
</gene>
<dbReference type="EMBL" id="FWYF01000002">
    <property type="protein sequence ID" value="SMD34117.1"/>
    <property type="molecule type" value="Genomic_DNA"/>
</dbReference>
<dbReference type="STRING" id="692418.SAMN04488029_1843"/>
<feature type="domain" description="SiaC family regulatory phosphoprotein" evidence="1">
    <location>
        <begin position="6"/>
        <end position="124"/>
    </location>
</feature>
<evidence type="ECO:0000259" key="1">
    <source>
        <dbReference type="Pfam" id="PF09345"/>
    </source>
</evidence>
<accession>A0A1W2GBS6</accession>
<proteinExistence type="predicted"/>
<evidence type="ECO:0000313" key="3">
    <source>
        <dbReference type="Proteomes" id="UP000192472"/>
    </source>
</evidence>
<dbReference type="Proteomes" id="UP000192472">
    <property type="component" value="Unassembled WGS sequence"/>
</dbReference>
<reference evidence="2 3" key="1">
    <citation type="submission" date="2017-04" db="EMBL/GenBank/DDBJ databases">
        <authorList>
            <person name="Afonso C.L."/>
            <person name="Miller P.J."/>
            <person name="Scott M.A."/>
            <person name="Spackman E."/>
            <person name="Goraichik I."/>
            <person name="Dimitrov K.M."/>
            <person name="Suarez D.L."/>
            <person name="Swayne D.E."/>
        </authorList>
    </citation>
    <scope>NUCLEOTIDE SEQUENCE [LARGE SCALE GENOMIC DNA]</scope>
    <source>
        <strain evidence="2 3">DSM 26133</strain>
    </source>
</reference>
<organism evidence="2 3">
    <name type="scientific">Reichenbachiella faecimaris</name>
    <dbReference type="NCBI Taxonomy" id="692418"/>
    <lineage>
        <taxon>Bacteria</taxon>
        <taxon>Pseudomonadati</taxon>
        <taxon>Bacteroidota</taxon>
        <taxon>Cytophagia</taxon>
        <taxon>Cytophagales</taxon>
        <taxon>Reichenbachiellaceae</taxon>
        <taxon>Reichenbachiella</taxon>
    </lineage>
</organism>
<sequence>MKGFFIRATRVTPSIYFDPIKGLLDIRGKSSPENPLVFYRYINDSIDHFGKTDKAAITLNAAFEYFNTSSSKCIYIIFKKLNDLKIERGKEIHINWYYEEGDEDMLEAGEDLSSFFNYEFNYVEIPEIKILGEMKEESSEN</sequence>